<gene>
    <name evidence="6" type="ORF">Ga0074812_108199</name>
</gene>
<dbReference type="SMART" id="SM00829">
    <property type="entry name" value="PKS_ER"/>
    <property type="match status" value="1"/>
</dbReference>
<evidence type="ECO:0000256" key="4">
    <source>
        <dbReference type="ARBA" id="ARBA00023027"/>
    </source>
</evidence>
<keyword evidence="3" id="KW-0862">Zinc</keyword>
<dbReference type="Gene3D" id="3.40.50.720">
    <property type="entry name" value="NAD(P)-binding Rossmann-like Domain"/>
    <property type="match status" value="1"/>
</dbReference>
<protein>
    <submittedName>
        <fullName evidence="6">S-(Hydroxymethyl)glutathione dehydrogenase / alcohol dehydrogenase</fullName>
    </submittedName>
</protein>
<comment type="similarity">
    <text evidence="1">Belongs to the zinc-containing alcohol dehydrogenase family.</text>
</comment>
<keyword evidence="4" id="KW-0520">NAD</keyword>
<dbReference type="Proteomes" id="UP000198802">
    <property type="component" value="Unassembled WGS sequence"/>
</dbReference>
<dbReference type="SUPFAM" id="SSF50129">
    <property type="entry name" value="GroES-like"/>
    <property type="match status" value="2"/>
</dbReference>
<dbReference type="InterPro" id="IPR020843">
    <property type="entry name" value="ER"/>
</dbReference>
<sequence length="372" mass="38951">MKSRAAVLHEQPGKWQIAEIEVEPPRQGELLVRMVAAGLCHSDDHVATGDMPFTGALPLVGGHEGAGIVEQVGPHTDGWQVGDHVVLPFLPACGRCRWCSSGMQNLCDNGARTLSGAREDGSSRLSLDGRPVGQMASLATFSEYTTLSVNSAVKVSTDLDLVSACLTSCCVSTGWGAAVNSAEVRPGDVIIVLGVGGIGMNAVQGAAHAGARVLVAVDPVEWKRQRALEFGATHAVASVEEATEIARAHSNGQGADATIVCVGVTNGANIGAAFSSIRKAGTCVVVGLGNILQDGNLPLSLHELVLFQKRLQGSLFGACNPMRDIPALLDLYRAGKLRLDELITTRYSLEQINDGFADMHAGRNIRGVITFG</sequence>
<dbReference type="SUPFAM" id="SSF51735">
    <property type="entry name" value="NAD(P)-binding Rossmann-fold domains"/>
    <property type="match status" value="1"/>
</dbReference>
<dbReference type="GO" id="GO:0046294">
    <property type="term" value="P:formaldehyde catabolic process"/>
    <property type="evidence" value="ECO:0007669"/>
    <property type="project" value="TreeGrafter"/>
</dbReference>
<evidence type="ECO:0000256" key="3">
    <source>
        <dbReference type="ARBA" id="ARBA00022833"/>
    </source>
</evidence>
<evidence type="ECO:0000259" key="5">
    <source>
        <dbReference type="SMART" id="SM00829"/>
    </source>
</evidence>
<dbReference type="RefSeq" id="WP_091277340.1">
    <property type="nucleotide sequence ID" value="NZ_FAOZ01000008.1"/>
</dbReference>
<proteinExistence type="inferred from homology"/>
<dbReference type="Gene3D" id="3.90.180.10">
    <property type="entry name" value="Medium-chain alcohol dehydrogenases, catalytic domain"/>
    <property type="match status" value="1"/>
</dbReference>
<keyword evidence="7" id="KW-1185">Reference proteome</keyword>
<dbReference type="Pfam" id="PF00107">
    <property type="entry name" value="ADH_zinc_N"/>
    <property type="match status" value="1"/>
</dbReference>
<dbReference type="PANTHER" id="PTHR43880:SF12">
    <property type="entry name" value="ALCOHOL DEHYDROGENASE CLASS-3"/>
    <property type="match status" value="1"/>
</dbReference>
<dbReference type="InterPro" id="IPR036291">
    <property type="entry name" value="NAD(P)-bd_dom_sf"/>
</dbReference>
<dbReference type="GO" id="GO:0051903">
    <property type="term" value="F:S-(hydroxymethyl)glutathione dehydrogenase [NAD(P)+] activity"/>
    <property type="evidence" value="ECO:0007669"/>
    <property type="project" value="TreeGrafter"/>
</dbReference>
<dbReference type="NCBIfam" id="TIGR03989">
    <property type="entry name" value="Rxyl_3153"/>
    <property type="match status" value="1"/>
</dbReference>
<evidence type="ECO:0000313" key="7">
    <source>
        <dbReference type="Proteomes" id="UP000198802"/>
    </source>
</evidence>
<keyword evidence="2" id="KW-0479">Metal-binding</keyword>
<dbReference type="EMBL" id="FAOZ01000008">
    <property type="protein sequence ID" value="CUU56671.1"/>
    <property type="molecule type" value="Genomic_DNA"/>
</dbReference>
<dbReference type="GO" id="GO:0005829">
    <property type="term" value="C:cytosol"/>
    <property type="evidence" value="ECO:0007669"/>
    <property type="project" value="TreeGrafter"/>
</dbReference>
<feature type="domain" description="Enoyl reductase (ER)" evidence="5">
    <location>
        <begin position="10"/>
        <end position="369"/>
    </location>
</feature>
<organism evidence="6 7">
    <name type="scientific">Parafrankia irregularis</name>
    <dbReference type="NCBI Taxonomy" id="795642"/>
    <lineage>
        <taxon>Bacteria</taxon>
        <taxon>Bacillati</taxon>
        <taxon>Actinomycetota</taxon>
        <taxon>Actinomycetes</taxon>
        <taxon>Frankiales</taxon>
        <taxon>Frankiaceae</taxon>
        <taxon>Parafrankia</taxon>
    </lineage>
</organism>
<dbReference type="InterPro" id="IPR013154">
    <property type="entry name" value="ADH-like_N"/>
</dbReference>
<evidence type="ECO:0000256" key="2">
    <source>
        <dbReference type="ARBA" id="ARBA00022723"/>
    </source>
</evidence>
<accession>A0A0S4QNJ9</accession>
<evidence type="ECO:0000256" key="1">
    <source>
        <dbReference type="ARBA" id="ARBA00008072"/>
    </source>
</evidence>
<dbReference type="CDD" id="cd08279">
    <property type="entry name" value="Zn_ADH_class_III"/>
    <property type="match status" value="1"/>
</dbReference>
<dbReference type="AlphaFoldDB" id="A0A0S4QNJ9"/>
<dbReference type="PANTHER" id="PTHR43880">
    <property type="entry name" value="ALCOHOL DEHYDROGENASE"/>
    <property type="match status" value="1"/>
</dbReference>
<dbReference type="InterPro" id="IPR013149">
    <property type="entry name" value="ADH-like_C"/>
</dbReference>
<dbReference type="Pfam" id="PF08240">
    <property type="entry name" value="ADH_N"/>
    <property type="match status" value="1"/>
</dbReference>
<dbReference type="InterPro" id="IPR023921">
    <property type="entry name" value="ADH_Zn_actinomycetes"/>
</dbReference>
<dbReference type="InterPro" id="IPR011032">
    <property type="entry name" value="GroES-like_sf"/>
</dbReference>
<name>A0A0S4QNJ9_9ACTN</name>
<evidence type="ECO:0000313" key="6">
    <source>
        <dbReference type="EMBL" id="CUU56671.1"/>
    </source>
</evidence>
<reference evidence="7" key="1">
    <citation type="submission" date="2015-11" db="EMBL/GenBank/DDBJ databases">
        <authorList>
            <person name="Varghese N."/>
        </authorList>
    </citation>
    <scope>NUCLEOTIDE SEQUENCE [LARGE SCALE GENOMIC DNA]</scope>
    <source>
        <strain evidence="7">DSM 45899</strain>
    </source>
</reference>
<dbReference type="GO" id="GO:0008270">
    <property type="term" value="F:zinc ion binding"/>
    <property type="evidence" value="ECO:0007669"/>
    <property type="project" value="TreeGrafter"/>
</dbReference>